<reference evidence="15" key="1">
    <citation type="submission" date="2023-06" db="EMBL/GenBank/DDBJ databases">
        <title>Reference genome for the Northern bat (Eptesicus nilssonii), a most northern bat species.</title>
        <authorList>
            <person name="Laine V.N."/>
            <person name="Pulliainen A.T."/>
            <person name="Lilley T.M."/>
        </authorList>
    </citation>
    <scope>NUCLEOTIDE SEQUENCE</scope>
    <source>
        <strain evidence="15">BLF_Eptnil</strain>
        <tissue evidence="15">Kidney</tissue>
    </source>
</reference>
<feature type="domain" description="C2H2-type" evidence="13">
    <location>
        <begin position="338"/>
        <end position="365"/>
    </location>
</feature>
<accession>A0AA40HEE0</accession>
<comment type="similarity">
    <text evidence="2">Belongs to the krueppel C2H2-type zinc-finger protein family.</text>
</comment>
<evidence type="ECO:0000259" key="13">
    <source>
        <dbReference type="PROSITE" id="PS50157"/>
    </source>
</evidence>
<keyword evidence="5 11" id="KW-0863">Zinc-finger</keyword>
<evidence type="ECO:0000256" key="9">
    <source>
        <dbReference type="ARBA" id="ARBA00023163"/>
    </source>
</evidence>
<feature type="domain" description="C2H2-type" evidence="13">
    <location>
        <begin position="394"/>
        <end position="421"/>
    </location>
</feature>
<proteinExistence type="inferred from homology"/>
<evidence type="ECO:0000256" key="10">
    <source>
        <dbReference type="ARBA" id="ARBA00023242"/>
    </source>
</evidence>
<dbReference type="GO" id="GO:0045944">
    <property type="term" value="P:positive regulation of transcription by RNA polymerase II"/>
    <property type="evidence" value="ECO:0007669"/>
    <property type="project" value="UniProtKB-ARBA"/>
</dbReference>
<keyword evidence="16" id="KW-1185">Reference proteome</keyword>
<dbReference type="GO" id="GO:0000981">
    <property type="term" value="F:DNA-binding transcription factor activity, RNA polymerase II-specific"/>
    <property type="evidence" value="ECO:0007669"/>
    <property type="project" value="TreeGrafter"/>
</dbReference>
<dbReference type="PROSITE" id="PS00028">
    <property type="entry name" value="ZINC_FINGER_C2H2_1"/>
    <property type="match status" value="4"/>
</dbReference>
<dbReference type="FunFam" id="3.30.160.60:FF:002513">
    <property type="entry name" value="Zinc finger protein 606"/>
    <property type="match status" value="1"/>
</dbReference>
<keyword evidence="4" id="KW-0677">Repeat</keyword>
<dbReference type="GO" id="GO:0008270">
    <property type="term" value="F:zinc ion binding"/>
    <property type="evidence" value="ECO:0007669"/>
    <property type="project" value="UniProtKB-KW"/>
</dbReference>
<gene>
    <name evidence="15" type="ORF">QTO34_009770</name>
</gene>
<feature type="domain" description="KRAB" evidence="14">
    <location>
        <begin position="1"/>
        <end position="43"/>
    </location>
</feature>
<dbReference type="InterPro" id="IPR050329">
    <property type="entry name" value="GLI_C2H2-zinc-finger"/>
</dbReference>
<feature type="domain" description="C2H2-type" evidence="13">
    <location>
        <begin position="366"/>
        <end position="393"/>
    </location>
</feature>
<dbReference type="InterPro" id="IPR001909">
    <property type="entry name" value="KRAB"/>
</dbReference>
<protein>
    <recommendedName>
        <fullName evidence="17">Zinc finger protein 606</fullName>
    </recommendedName>
</protein>
<dbReference type="PROSITE" id="PS50157">
    <property type="entry name" value="ZINC_FINGER_C2H2_2"/>
    <property type="match status" value="5"/>
</dbReference>
<dbReference type="FunFam" id="3.30.160.60:FF:000016">
    <property type="entry name" value="zinc finger protein 37 homolog"/>
    <property type="match status" value="2"/>
</dbReference>
<evidence type="ECO:0000256" key="2">
    <source>
        <dbReference type="ARBA" id="ARBA00006991"/>
    </source>
</evidence>
<keyword evidence="9" id="KW-0804">Transcription</keyword>
<evidence type="ECO:0000256" key="1">
    <source>
        <dbReference type="ARBA" id="ARBA00004123"/>
    </source>
</evidence>
<dbReference type="AlphaFoldDB" id="A0AA40HEE0"/>
<name>A0AA40HEE0_CNENI</name>
<feature type="domain" description="C2H2-type" evidence="13">
    <location>
        <begin position="310"/>
        <end position="337"/>
    </location>
</feature>
<dbReference type="PANTHER" id="PTHR19818">
    <property type="entry name" value="ZINC FINGER PROTEIN ZIC AND GLI"/>
    <property type="match status" value="1"/>
</dbReference>
<feature type="domain" description="C2H2-type" evidence="13">
    <location>
        <begin position="422"/>
        <end position="449"/>
    </location>
</feature>
<comment type="caution">
    <text evidence="15">The sequence shown here is derived from an EMBL/GenBank/DDBJ whole genome shotgun (WGS) entry which is preliminary data.</text>
</comment>
<evidence type="ECO:0008006" key="17">
    <source>
        <dbReference type="Google" id="ProtNLM"/>
    </source>
</evidence>
<dbReference type="EMBL" id="JAULJE010000021">
    <property type="protein sequence ID" value="KAK1329588.1"/>
    <property type="molecule type" value="Genomic_DNA"/>
</dbReference>
<keyword evidence="3" id="KW-0479">Metal-binding</keyword>
<dbReference type="InterPro" id="IPR013087">
    <property type="entry name" value="Znf_C2H2_type"/>
</dbReference>
<comment type="subcellular location">
    <subcellularLocation>
        <location evidence="1">Nucleus</location>
    </subcellularLocation>
</comment>
<keyword evidence="8" id="KW-0238">DNA-binding</keyword>
<dbReference type="InterPro" id="IPR036236">
    <property type="entry name" value="Znf_C2H2_sf"/>
</dbReference>
<evidence type="ECO:0000256" key="8">
    <source>
        <dbReference type="ARBA" id="ARBA00023125"/>
    </source>
</evidence>
<organism evidence="15 16">
    <name type="scientific">Cnephaeus nilssonii</name>
    <name type="common">Northern bat</name>
    <name type="synonym">Eptesicus nilssonii</name>
    <dbReference type="NCBI Taxonomy" id="3371016"/>
    <lineage>
        <taxon>Eukaryota</taxon>
        <taxon>Metazoa</taxon>
        <taxon>Chordata</taxon>
        <taxon>Craniata</taxon>
        <taxon>Vertebrata</taxon>
        <taxon>Euteleostomi</taxon>
        <taxon>Mammalia</taxon>
        <taxon>Eutheria</taxon>
        <taxon>Laurasiatheria</taxon>
        <taxon>Chiroptera</taxon>
        <taxon>Yangochiroptera</taxon>
        <taxon>Vespertilionidae</taxon>
        <taxon>Cnephaeus</taxon>
    </lineage>
</organism>
<evidence type="ECO:0000256" key="12">
    <source>
        <dbReference type="SAM" id="MobiDB-lite"/>
    </source>
</evidence>
<dbReference type="SMART" id="SM00355">
    <property type="entry name" value="ZnF_C2H2"/>
    <property type="match status" value="5"/>
</dbReference>
<dbReference type="Proteomes" id="UP001177744">
    <property type="component" value="Unassembled WGS sequence"/>
</dbReference>
<sequence length="525" mass="60604">MLETFGHLLSVGAPVAKPEVISLLEAGAEPWRVAQPCAGSPCPETVRNPESKALIPTRRIFEEEQSHRMKLERYVWDDPWFSRLEIWGCDDQLQMYHVNQSTAMRQMVFMQKQVLSQRGSEFCERGAECGQSLNFIPSQKVSQLEHFYKPDTHAESWRCKSAIMYADKITCENNDYDTAFYQSMQPVHPARMQTGDALFKRSDAVKSFNHVLHFGDHKGIHTGGKLYEYKECHQIFNQSPSCIEHPRPLIRENQYGYKEYENIFYFSSFMEHQNIGTVEKAYKYNEWEKVFGYDSFLTQHTSTYTAEKPYEYNECGTSFIWSSYLIQHKKTHTGEKPYGCDKCGKVFRNRSALTKHERTHTGIKPYECNKCGKAFSWNSHLIVHTRIHTGEKPYVCNECGKSFNWNSHLIGHQRTHTGEKPFECTECGKSFSWSSHLIAHMRMHTGEKPFKCDECEKLLGIIPLSVNMKELTPEQNHISVLNVESPSAGVPTLSPTRELTRERNPITVRNAAKHSENAQPSPNMK</sequence>
<dbReference type="GO" id="GO:0005634">
    <property type="term" value="C:nucleus"/>
    <property type="evidence" value="ECO:0007669"/>
    <property type="project" value="UniProtKB-SubCell"/>
</dbReference>
<dbReference type="PANTHER" id="PTHR19818:SF158">
    <property type="entry name" value="C2H2-TYPE DOMAIN-CONTAINING PROTEIN-RELATED"/>
    <property type="match status" value="1"/>
</dbReference>
<dbReference type="SUPFAM" id="SSF57667">
    <property type="entry name" value="beta-beta-alpha zinc fingers"/>
    <property type="match status" value="4"/>
</dbReference>
<dbReference type="Gene3D" id="3.30.160.60">
    <property type="entry name" value="Classic Zinc Finger"/>
    <property type="match status" value="8"/>
</dbReference>
<feature type="region of interest" description="Disordered" evidence="12">
    <location>
        <begin position="487"/>
        <end position="525"/>
    </location>
</feature>
<dbReference type="GO" id="GO:0000978">
    <property type="term" value="F:RNA polymerase II cis-regulatory region sequence-specific DNA binding"/>
    <property type="evidence" value="ECO:0007669"/>
    <property type="project" value="TreeGrafter"/>
</dbReference>
<evidence type="ECO:0000256" key="6">
    <source>
        <dbReference type="ARBA" id="ARBA00022833"/>
    </source>
</evidence>
<evidence type="ECO:0000256" key="4">
    <source>
        <dbReference type="ARBA" id="ARBA00022737"/>
    </source>
</evidence>
<evidence type="ECO:0000256" key="3">
    <source>
        <dbReference type="ARBA" id="ARBA00022723"/>
    </source>
</evidence>
<evidence type="ECO:0000256" key="5">
    <source>
        <dbReference type="ARBA" id="ARBA00022771"/>
    </source>
</evidence>
<keyword evidence="7" id="KW-0805">Transcription regulation</keyword>
<dbReference type="FunFam" id="3.30.160.60:FF:000069">
    <property type="entry name" value="Zinc finger protein 572"/>
    <property type="match status" value="1"/>
</dbReference>
<keyword evidence="10" id="KW-0539">Nucleus</keyword>
<dbReference type="FunFam" id="3.30.160.60:FF:001036">
    <property type="entry name" value="zinc finger protein 606 isoform X1"/>
    <property type="match status" value="1"/>
</dbReference>
<evidence type="ECO:0000256" key="11">
    <source>
        <dbReference type="PROSITE-ProRule" id="PRU00042"/>
    </source>
</evidence>
<keyword evidence="6" id="KW-0862">Zinc</keyword>
<dbReference type="PROSITE" id="PS50805">
    <property type="entry name" value="KRAB"/>
    <property type="match status" value="1"/>
</dbReference>
<dbReference type="Pfam" id="PF00096">
    <property type="entry name" value="zf-C2H2"/>
    <property type="match status" value="4"/>
</dbReference>
<evidence type="ECO:0000313" key="15">
    <source>
        <dbReference type="EMBL" id="KAK1329588.1"/>
    </source>
</evidence>
<evidence type="ECO:0000259" key="14">
    <source>
        <dbReference type="PROSITE" id="PS50805"/>
    </source>
</evidence>
<evidence type="ECO:0000313" key="16">
    <source>
        <dbReference type="Proteomes" id="UP001177744"/>
    </source>
</evidence>
<evidence type="ECO:0000256" key="7">
    <source>
        <dbReference type="ARBA" id="ARBA00023015"/>
    </source>
</evidence>